<dbReference type="EMBL" id="CP046056">
    <property type="protein sequence ID" value="QQD24482.1"/>
    <property type="molecule type" value="Genomic_DNA"/>
</dbReference>
<dbReference type="InterPro" id="IPR009998">
    <property type="entry name" value="YfaZ"/>
</dbReference>
<organism evidence="2 3">
    <name type="scientific">Venatoribacter cucullus</name>
    <dbReference type="NCBI Taxonomy" id="2661630"/>
    <lineage>
        <taxon>Bacteria</taxon>
        <taxon>Pseudomonadati</taxon>
        <taxon>Pseudomonadota</taxon>
        <taxon>Gammaproteobacteria</taxon>
        <taxon>Oceanospirillales</taxon>
        <taxon>Oceanospirillaceae</taxon>
        <taxon>Venatoribacter</taxon>
    </lineage>
</organism>
<sequence length="190" mass="20311">MTAVIKKTLAVLGLGVALAAPAVQAGGSLDLSLSNDDFRFAWDATQANSGMHVNLAWLHHEDDGDMLEAGVHVVDVRPGKRNLYIGIGAKLHAINTDWFDAGGVGVGGFFRYAFPANRDVSVAGYGYYAPSVLSFSDADNIINADLRLQYSMIPTARLFVGYRYVGIRLDGGGSRYELGDGLHAGLSIDF</sequence>
<evidence type="ECO:0000256" key="1">
    <source>
        <dbReference type="SAM" id="SignalP"/>
    </source>
</evidence>
<gene>
    <name evidence="2" type="ORF">GJQ55_08350</name>
</gene>
<protein>
    <recommendedName>
        <fullName evidence="4">YfaZ</fullName>
    </recommendedName>
</protein>
<feature type="chain" id="PRO_5040863178" description="YfaZ" evidence="1">
    <location>
        <begin position="26"/>
        <end position="190"/>
    </location>
</feature>
<evidence type="ECO:0000313" key="3">
    <source>
        <dbReference type="Proteomes" id="UP000596074"/>
    </source>
</evidence>
<dbReference type="Pfam" id="PF07437">
    <property type="entry name" value="YfaZ"/>
    <property type="match status" value="1"/>
</dbReference>
<evidence type="ECO:0000313" key="2">
    <source>
        <dbReference type="EMBL" id="QQD24482.1"/>
    </source>
</evidence>
<dbReference type="Proteomes" id="UP000596074">
    <property type="component" value="Chromosome"/>
</dbReference>
<name>A0A9X7UVL6_9GAMM</name>
<reference evidence="2 3" key="1">
    <citation type="submission" date="2019-11" db="EMBL/GenBank/DDBJ databases">
        <title>Venatorbacter sp. nov. a predator of Campylobacter and other Gram-negative bacteria.</title>
        <authorList>
            <person name="Saeedi A."/>
            <person name="Cummings N.J."/>
            <person name="Connerton I.F."/>
            <person name="Connerton P.L."/>
        </authorList>
    </citation>
    <scope>NUCLEOTIDE SEQUENCE [LARGE SCALE GENOMIC DNA]</scope>
    <source>
        <strain evidence="2">XL5</strain>
    </source>
</reference>
<evidence type="ECO:0008006" key="4">
    <source>
        <dbReference type="Google" id="ProtNLM"/>
    </source>
</evidence>
<dbReference type="RefSeq" id="WP_228344533.1">
    <property type="nucleotide sequence ID" value="NZ_CP046056.1"/>
</dbReference>
<feature type="signal peptide" evidence="1">
    <location>
        <begin position="1"/>
        <end position="25"/>
    </location>
</feature>
<proteinExistence type="predicted"/>
<dbReference type="AlphaFoldDB" id="A0A9X7UVL6"/>
<dbReference type="KEGG" id="vcw:GJQ55_08350"/>
<accession>A0A9X7UVL6</accession>
<keyword evidence="3" id="KW-1185">Reference proteome</keyword>
<keyword evidence="1" id="KW-0732">Signal</keyword>